<evidence type="ECO:0000259" key="6">
    <source>
        <dbReference type="PROSITE" id="PS51072"/>
    </source>
</evidence>
<dbReference type="GO" id="GO:0030131">
    <property type="term" value="C:clathrin adaptor complex"/>
    <property type="evidence" value="ECO:0007669"/>
    <property type="project" value="UniProtKB-UniRule"/>
</dbReference>
<dbReference type="AlphaFoldDB" id="A7AS46"/>
<gene>
    <name evidence="7" type="ORF">BBOV_IV010110</name>
</gene>
<dbReference type="RefSeq" id="XP_001610933.1">
    <property type="nucleotide sequence ID" value="XM_001610883.1"/>
</dbReference>
<protein>
    <submittedName>
        <fullName evidence="7">Clathrin coat adaptor subunit, putative</fullName>
    </submittedName>
</protein>
<dbReference type="VEuPathDB" id="PiroplasmaDB:BBOV_IV010110"/>
<dbReference type="Proteomes" id="UP000002173">
    <property type="component" value="Unassembled WGS sequence"/>
</dbReference>
<dbReference type="KEGG" id="bbo:BBOV_IV010110"/>
<dbReference type="Pfam" id="PF00928">
    <property type="entry name" value="Adap_comp_sub"/>
    <property type="match status" value="1"/>
</dbReference>
<evidence type="ECO:0000256" key="3">
    <source>
        <dbReference type="ARBA" id="ARBA00022927"/>
    </source>
</evidence>
<accession>A7AS46</accession>
<sequence>MISSVFIVYHGSPLLYRAYREECTRQDAVLFAKNVYNKSLGPYKPIWQFGFTTYVSVEMGSFYIVASCNGNINAALIIQALCDIRTAIVRFMDFNINETSILNNLFLIHEILDIAIDAGYPQDFFINYITGVPHRESSLSLCKKKLLHIRSYLEGYGVDVNHYLKSGVVRHSEEAATPTSSIEVSPKMKFWKTPKLLTRKNDVAFSVTECINCCLSYAGEVTLCQTTGSITMDVYTVDDMSMEITLNTDFIKLPSMNHCKKLEAINDLEFQPPAGAFISTTLTDFKVDKSIDISSMIRQKRISVSPSSGMTVLLLYRTENQTKLPFVITPILTKASSQVLYYHISMETNFPKKTFATNVGMDIPLPINASHVEIISNAGQCQIKIAENMVHWHLGKVYGQTILSMEFHCRLTKSITGVSTHLSPLALHFDLPNYSFSGLYIRDVKITNTQYKTIKSVSYTTVNGEYHYKLKLPT</sequence>
<reference evidence="8" key="3">
    <citation type="journal article" date="2021" name="Int. J. Parasitol.">
        <title>Comparative analysis of gene expression between Babesia bovis blood stages and kinetes allowed by improved genome annotation.</title>
        <authorList>
            <person name="Ueti M.W."/>
            <person name="Johnson W.C."/>
            <person name="Kappmeyer L.S."/>
            <person name="Herndon D.R."/>
            <person name="Mousel M.R."/>
            <person name="Reif K.E."/>
            <person name="Taus N.S."/>
            <person name="Ifeonu O.O."/>
            <person name="Silva J.C."/>
            <person name="Suarez C.E."/>
            <person name="Brayton K.A."/>
        </authorList>
    </citation>
    <scope>NUCLEOTIDE SEQUENCE [LARGE SCALE GENOMIC DNA]</scope>
</reference>
<proteinExistence type="inferred from homology"/>
<dbReference type="InParanoid" id="A7AS46"/>
<dbReference type="Gene3D" id="2.60.40.1170">
    <property type="entry name" value="Mu homology domain, subdomain B"/>
    <property type="match status" value="2"/>
</dbReference>
<dbReference type="SUPFAM" id="SSF64356">
    <property type="entry name" value="SNARE-like"/>
    <property type="match status" value="1"/>
</dbReference>
<evidence type="ECO:0000313" key="8">
    <source>
        <dbReference type="Proteomes" id="UP000002173"/>
    </source>
</evidence>
<keyword evidence="2 5" id="KW-0813">Transport</keyword>
<dbReference type="PIRSF" id="PIRSF005992">
    <property type="entry name" value="Clathrin_mu"/>
    <property type="match status" value="1"/>
</dbReference>
<reference evidence="7 8" key="1">
    <citation type="journal article" date="2007" name="PLoS Pathog.">
        <title>Genome sequence of Babesia bovis and comparative analysis of apicomplexan hemoprotozoa.</title>
        <authorList>
            <person name="Brayton K.A."/>
            <person name="Lau A.O.T."/>
            <person name="Herndon D.R."/>
            <person name="Hannick L."/>
            <person name="Kappmeyer L.S."/>
            <person name="Berens S.J."/>
            <person name="Bidwell S.L."/>
            <person name="Brown W.C."/>
            <person name="Crabtree J."/>
            <person name="Fadrosh D."/>
            <person name="Feldblum T."/>
            <person name="Forberger H.A."/>
            <person name="Haas B.J."/>
            <person name="Howell J.M."/>
            <person name="Khouri H."/>
            <person name="Koo H."/>
            <person name="Mann D.J."/>
            <person name="Norimine J."/>
            <person name="Paulsen I.T."/>
            <person name="Radune D."/>
            <person name="Ren Q."/>
            <person name="Smith R.K. Jr."/>
            <person name="Suarez C.E."/>
            <person name="White O."/>
            <person name="Wortman J.R."/>
            <person name="Knowles D.P. Jr."/>
            <person name="McElwain T.F."/>
            <person name="Nene V.M."/>
        </authorList>
    </citation>
    <scope>NUCLEOTIDE SEQUENCE [LARGE SCALE GENOMIC DNA]</scope>
    <source>
        <strain evidence="7">T2Bo</strain>
    </source>
</reference>
<dbReference type="SUPFAM" id="SSF49447">
    <property type="entry name" value="Second domain of Mu2 adaptin subunit (ap50) of ap2 adaptor"/>
    <property type="match status" value="1"/>
</dbReference>
<dbReference type="InterPro" id="IPR001392">
    <property type="entry name" value="Clathrin_mu"/>
</dbReference>
<dbReference type="GeneID" id="5479167"/>
<dbReference type="PROSITE" id="PS51072">
    <property type="entry name" value="MHD"/>
    <property type="match status" value="1"/>
</dbReference>
<dbReference type="GO" id="GO:0012505">
    <property type="term" value="C:endomembrane system"/>
    <property type="evidence" value="ECO:0007669"/>
    <property type="project" value="UniProtKB-SubCell"/>
</dbReference>
<reference evidence="8" key="2">
    <citation type="journal article" date="2020" name="Data Brief">
        <title>Transcriptome dataset of Babesia bovis life stages within vertebrate and invertebrate hosts.</title>
        <authorList>
            <person name="Ueti M.W."/>
            <person name="Johnson W.C."/>
            <person name="Kappmeyer L.S."/>
            <person name="Herndon D.R."/>
            <person name="Mousel M.R."/>
            <person name="Reif K.E."/>
            <person name="Taus N.S."/>
            <person name="Ifeonu O.O."/>
            <person name="Silva J.C."/>
            <person name="Suarez C.E."/>
            <person name="Brayton K.A."/>
        </authorList>
    </citation>
    <scope>NUCLEOTIDE SEQUENCE [LARGE SCALE GENOMIC DNA]</scope>
</reference>
<dbReference type="EMBL" id="AAXT01000002">
    <property type="protein sequence ID" value="EDO07365.1"/>
    <property type="molecule type" value="Genomic_DNA"/>
</dbReference>
<organism evidence="7 8">
    <name type="scientific">Babesia bovis</name>
    <dbReference type="NCBI Taxonomy" id="5865"/>
    <lineage>
        <taxon>Eukaryota</taxon>
        <taxon>Sar</taxon>
        <taxon>Alveolata</taxon>
        <taxon>Apicomplexa</taxon>
        <taxon>Aconoidasida</taxon>
        <taxon>Piroplasmida</taxon>
        <taxon>Babesiidae</taxon>
        <taxon>Babesia</taxon>
    </lineage>
</organism>
<dbReference type="STRING" id="5865.A7AS46"/>
<comment type="subcellular location">
    <subcellularLocation>
        <location evidence="1">Endomembrane system</location>
    </subcellularLocation>
</comment>
<dbReference type="GO" id="GO:0006886">
    <property type="term" value="P:intracellular protein transport"/>
    <property type="evidence" value="ECO:0007669"/>
    <property type="project" value="UniProtKB-UniRule"/>
</dbReference>
<evidence type="ECO:0000256" key="1">
    <source>
        <dbReference type="ARBA" id="ARBA00004308"/>
    </source>
</evidence>
<keyword evidence="3 5" id="KW-0653">Protein transport</keyword>
<comment type="caution">
    <text evidence="7">The sequence shown here is derived from an EMBL/GenBank/DDBJ whole genome shotgun (WGS) entry which is preliminary data.</text>
</comment>
<keyword evidence="4" id="KW-0472">Membrane</keyword>
<evidence type="ECO:0000256" key="5">
    <source>
        <dbReference type="PIRNR" id="PIRNR005992"/>
    </source>
</evidence>
<keyword evidence="8" id="KW-1185">Reference proteome</keyword>
<dbReference type="InterPro" id="IPR011012">
    <property type="entry name" value="Longin-like_dom_sf"/>
</dbReference>
<dbReference type="eggNOG" id="KOG0938">
    <property type="taxonomic scope" value="Eukaryota"/>
</dbReference>
<comment type="similarity">
    <text evidence="5">Belongs to the adaptor complexes medium subunit family.</text>
</comment>
<dbReference type="GO" id="GO:0016192">
    <property type="term" value="P:vesicle-mediated transport"/>
    <property type="evidence" value="ECO:0007669"/>
    <property type="project" value="InterPro"/>
</dbReference>
<name>A7AS46_BABBO</name>
<feature type="domain" description="MHD" evidence="6">
    <location>
        <begin position="200"/>
        <end position="469"/>
    </location>
</feature>
<dbReference type="InterPro" id="IPR036168">
    <property type="entry name" value="AP2_Mu_C_sf"/>
</dbReference>
<dbReference type="PRINTS" id="PR00314">
    <property type="entry name" value="CLATHRINADPT"/>
</dbReference>
<dbReference type="OMA" id="VDIAKFH"/>
<dbReference type="Gene3D" id="3.30.450.60">
    <property type="match status" value="1"/>
</dbReference>
<dbReference type="PANTHER" id="PTHR10529">
    <property type="entry name" value="AP COMPLEX SUBUNIT MU"/>
    <property type="match status" value="1"/>
</dbReference>
<dbReference type="InterPro" id="IPR050431">
    <property type="entry name" value="Adaptor_comp_med_subunit"/>
</dbReference>
<evidence type="ECO:0000256" key="4">
    <source>
        <dbReference type="ARBA" id="ARBA00023136"/>
    </source>
</evidence>
<dbReference type="InterPro" id="IPR028565">
    <property type="entry name" value="MHD"/>
</dbReference>
<evidence type="ECO:0000256" key="2">
    <source>
        <dbReference type="ARBA" id="ARBA00022448"/>
    </source>
</evidence>
<evidence type="ECO:0000313" key="7">
    <source>
        <dbReference type="EMBL" id="EDO07365.1"/>
    </source>
</evidence>